<dbReference type="PANTHER" id="PTHR37384">
    <property type="entry name" value="OS01G0835600 PROTEIN"/>
    <property type="match status" value="1"/>
</dbReference>
<name>A0A1R3HQK7_COCAP</name>
<accession>A0A1R3HQK7</accession>
<evidence type="ECO:0000259" key="2">
    <source>
        <dbReference type="Pfam" id="PF21743"/>
    </source>
</evidence>
<dbReference type="CDD" id="cd20401">
    <property type="entry name" value="Tudor_AtPTM-like"/>
    <property type="match status" value="1"/>
</dbReference>
<proteinExistence type="predicted"/>
<evidence type="ECO:0000313" key="4">
    <source>
        <dbReference type="Proteomes" id="UP000188268"/>
    </source>
</evidence>
<protein>
    <recommendedName>
        <fullName evidence="2">PTM/DIR17-like Tudor domain-containing protein</fullName>
    </recommendedName>
</protein>
<dbReference type="EMBL" id="AWWV01011402">
    <property type="protein sequence ID" value="OMO72679.1"/>
    <property type="molecule type" value="Genomic_DNA"/>
</dbReference>
<reference evidence="3 4" key="1">
    <citation type="submission" date="2013-09" db="EMBL/GenBank/DDBJ databases">
        <title>Corchorus capsularis genome sequencing.</title>
        <authorList>
            <person name="Alam M."/>
            <person name="Haque M.S."/>
            <person name="Islam M.S."/>
            <person name="Emdad E.M."/>
            <person name="Islam M.M."/>
            <person name="Ahmed B."/>
            <person name="Halim A."/>
            <person name="Hossen Q.M.M."/>
            <person name="Hossain M.Z."/>
            <person name="Ahmed R."/>
            <person name="Khan M.M."/>
            <person name="Islam R."/>
            <person name="Rashid M.M."/>
            <person name="Khan S.A."/>
            <person name="Rahman M.S."/>
            <person name="Alam M."/>
        </authorList>
    </citation>
    <scope>NUCLEOTIDE SEQUENCE [LARGE SCALE GENOMIC DNA]</scope>
    <source>
        <strain evidence="4">cv. CVL-1</strain>
        <tissue evidence="3">Whole seedling</tissue>
    </source>
</reference>
<comment type="caution">
    <text evidence="3">The sequence shown here is derived from an EMBL/GenBank/DDBJ whole genome shotgun (WGS) entry which is preliminary data.</text>
</comment>
<gene>
    <name evidence="3" type="ORF">CCACVL1_17665</name>
</gene>
<feature type="domain" description="PTM/DIR17-like Tudor" evidence="2">
    <location>
        <begin position="63"/>
        <end position="110"/>
    </location>
</feature>
<sequence>MEMETEKKEPECGVYELQGEPAVVINGVPKLNPDCNTLVPSNVEMGDAESKKKDEGCGDWLEGREVQKLFGEMYYRGSVIQFDKETGWYRVEYEDGDFEDLDWNELEEVLVPVDITIPLKSVAMKVLKKNQKSAIQKPGKLEPAGSAIQKGKQTGKKTAAHQEANPGS</sequence>
<evidence type="ECO:0000313" key="3">
    <source>
        <dbReference type="EMBL" id="OMO72679.1"/>
    </source>
</evidence>
<feature type="region of interest" description="Disordered" evidence="1">
    <location>
        <begin position="133"/>
        <end position="168"/>
    </location>
</feature>
<organism evidence="3 4">
    <name type="scientific">Corchorus capsularis</name>
    <name type="common">Jute</name>
    <dbReference type="NCBI Taxonomy" id="210143"/>
    <lineage>
        <taxon>Eukaryota</taxon>
        <taxon>Viridiplantae</taxon>
        <taxon>Streptophyta</taxon>
        <taxon>Embryophyta</taxon>
        <taxon>Tracheophyta</taxon>
        <taxon>Spermatophyta</taxon>
        <taxon>Magnoliopsida</taxon>
        <taxon>eudicotyledons</taxon>
        <taxon>Gunneridae</taxon>
        <taxon>Pentapetalae</taxon>
        <taxon>rosids</taxon>
        <taxon>malvids</taxon>
        <taxon>Malvales</taxon>
        <taxon>Malvaceae</taxon>
        <taxon>Grewioideae</taxon>
        <taxon>Apeibeae</taxon>
        <taxon>Corchorus</taxon>
    </lineage>
</organism>
<dbReference type="InterPro" id="IPR047365">
    <property type="entry name" value="Tudor_AtPTM-like"/>
</dbReference>
<dbReference type="STRING" id="210143.A0A1R3HQK7"/>
<dbReference type="Proteomes" id="UP000188268">
    <property type="component" value="Unassembled WGS sequence"/>
</dbReference>
<dbReference type="OMA" id="FEDLDWH"/>
<dbReference type="PANTHER" id="PTHR37384:SF1">
    <property type="entry name" value="OS01G0835600 PROTEIN"/>
    <property type="match status" value="1"/>
</dbReference>
<dbReference type="Gene3D" id="2.30.30.140">
    <property type="match status" value="1"/>
</dbReference>
<dbReference type="Gramene" id="OMO72679">
    <property type="protein sequence ID" value="OMO72679"/>
    <property type="gene ID" value="CCACVL1_17665"/>
</dbReference>
<dbReference type="AlphaFoldDB" id="A0A1R3HQK7"/>
<dbReference type="Pfam" id="PF21743">
    <property type="entry name" value="PTM_DIR17_Tudor"/>
    <property type="match status" value="1"/>
</dbReference>
<dbReference type="OrthoDB" id="168165at2759"/>
<keyword evidence="4" id="KW-1185">Reference proteome</keyword>
<evidence type="ECO:0000256" key="1">
    <source>
        <dbReference type="SAM" id="MobiDB-lite"/>
    </source>
</evidence>